<dbReference type="Pfam" id="PF00106">
    <property type="entry name" value="adh_short"/>
    <property type="match status" value="1"/>
</dbReference>
<evidence type="ECO:0000259" key="4">
    <source>
        <dbReference type="SMART" id="SM00822"/>
    </source>
</evidence>
<evidence type="ECO:0000313" key="6">
    <source>
        <dbReference type="Proteomes" id="UP000044602"/>
    </source>
</evidence>
<comment type="similarity">
    <text evidence="1">Belongs to the short-chain dehydrogenases/reductases (SDR) family.</text>
</comment>
<keyword evidence="6" id="KW-1185">Reference proteome</keyword>
<dbReference type="InterPro" id="IPR057326">
    <property type="entry name" value="KR_dom"/>
</dbReference>
<keyword evidence="3" id="KW-1133">Transmembrane helix</keyword>
<dbReference type="PANTHER" id="PTHR24322:SF736">
    <property type="entry name" value="RETINOL DEHYDROGENASE 10"/>
    <property type="match status" value="1"/>
</dbReference>
<dbReference type="Proteomes" id="UP000044602">
    <property type="component" value="Unassembled WGS sequence"/>
</dbReference>
<dbReference type="SUPFAM" id="SSF51735">
    <property type="entry name" value="NAD(P)-binding Rossmann-fold domains"/>
    <property type="match status" value="1"/>
</dbReference>
<dbReference type="PANTHER" id="PTHR24322">
    <property type="entry name" value="PKSB"/>
    <property type="match status" value="1"/>
</dbReference>
<dbReference type="InterPro" id="IPR002347">
    <property type="entry name" value="SDR_fam"/>
</dbReference>
<accession>A0A0G4KX30</accession>
<dbReference type="AlphaFoldDB" id="A0A0G4KX30"/>
<evidence type="ECO:0000256" key="2">
    <source>
        <dbReference type="ARBA" id="ARBA00023002"/>
    </source>
</evidence>
<dbReference type="EMBL" id="CVQH01005557">
    <property type="protein sequence ID" value="CRK14328.1"/>
    <property type="molecule type" value="Genomic_DNA"/>
</dbReference>
<protein>
    <recommendedName>
        <fullName evidence="4">Ketoreductase domain-containing protein</fullName>
    </recommendedName>
</protein>
<dbReference type="SMART" id="SM00822">
    <property type="entry name" value="PKS_KR"/>
    <property type="match status" value="1"/>
</dbReference>
<evidence type="ECO:0000256" key="3">
    <source>
        <dbReference type="SAM" id="Phobius"/>
    </source>
</evidence>
<gene>
    <name evidence="5" type="ORF">BN1708_002605</name>
</gene>
<evidence type="ECO:0000256" key="1">
    <source>
        <dbReference type="ARBA" id="ARBA00006484"/>
    </source>
</evidence>
<proteinExistence type="inferred from homology"/>
<keyword evidence="2" id="KW-0560">Oxidoreductase</keyword>
<evidence type="ECO:0000313" key="5">
    <source>
        <dbReference type="EMBL" id="CRK14328.1"/>
    </source>
</evidence>
<dbReference type="InterPro" id="IPR036291">
    <property type="entry name" value="NAD(P)-bd_dom_sf"/>
</dbReference>
<dbReference type="GO" id="GO:0016616">
    <property type="term" value="F:oxidoreductase activity, acting on the CH-OH group of donors, NAD or NADP as acceptor"/>
    <property type="evidence" value="ECO:0007669"/>
    <property type="project" value="TreeGrafter"/>
</dbReference>
<keyword evidence="3" id="KW-0812">Transmembrane</keyword>
<dbReference type="STRING" id="100787.A0A0G4KX30"/>
<organism evidence="5 6">
    <name type="scientific">Verticillium longisporum</name>
    <name type="common">Verticillium dahliae var. longisporum</name>
    <dbReference type="NCBI Taxonomy" id="100787"/>
    <lineage>
        <taxon>Eukaryota</taxon>
        <taxon>Fungi</taxon>
        <taxon>Dikarya</taxon>
        <taxon>Ascomycota</taxon>
        <taxon>Pezizomycotina</taxon>
        <taxon>Sordariomycetes</taxon>
        <taxon>Hypocreomycetidae</taxon>
        <taxon>Glomerellales</taxon>
        <taxon>Plectosphaerellaceae</taxon>
        <taxon>Verticillium</taxon>
    </lineage>
</organism>
<dbReference type="PRINTS" id="PR00081">
    <property type="entry name" value="GDHRDH"/>
</dbReference>
<name>A0A0G4KX30_VERLO</name>
<feature type="domain" description="Ketoreductase" evidence="4">
    <location>
        <begin position="89"/>
        <end position="248"/>
    </location>
</feature>
<reference evidence="5 6" key="1">
    <citation type="submission" date="2015-05" db="EMBL/GenBank/DDBJ databases">
        <authorList>
            <person name="Wang D.B."/>
            <person name="Wang M."/>
        </authorList>
    </citation>
    <scope>NUCLEOTIDE SEQUENCE [LARGE SCALE GENOMIC DNA]</scope>
    <source>
        <strain evidence="5">VL1</strain>
    </source>
</reference>
<dbReference type="Gene3D" id="3.40.50.720">
    <property type="entry name" value="NAD(P)-binding Rossmann-like Domain"/>
    <property type="match status" value="1"/>
</dbReference>
<keyword evidence="3" id="KW-0472">Membrane</keyword>
<feature type="transmembrane region" description="Helical" evidence="3">
    <location>
        <begin position="53"/>
        <end position="70"/>
    </location>
</feature>
<feature type="transmembrane region" description="Helical" evidence="3">
    <location>
        <begin position="20"/>
        <end position="41"/>
    </location>
</feature>
<sequence length="285" mass="30863">MDRSTPHNDSWFDPLSIDLILKVLKTTFFHPFISWVIPLCFRAQMMDWSAPPMLVSIAWASLITLVWTLSAINTRVAHGLPRHVDLADEVIVITGGASGLGLLLAEVYGMRGATVAVLDPRPMENGAARGVTHYPCDVSDKAQLAAAAAQIERDLGPPTVLVNNAAIVTGRPFVDQSVDALDRSLAVNLLAPIYTLKTFLPSLLRAPDGATIVTVSSPVDVCKEIVAAIDAGRSAHVALPLYARWVDWYAVLPAGLQVLVRRLAGLDRAMDSFIGRREEGPQKKE</sequence>